<reference evidence="1" key="1">
    <citation type="journal article" date="2023" name="Mol. Phylogenet. Evol.">
        <title>Genome-scale phylogeny and comparative genomics of the fungal order Sordariales.</title>
        <authorList>
            <person name="Hensen N."/>
            <person name="Bonometti L."/>
            <person name="Westerberg I."/>
            <person name="Brannstrom I.O."/>
            <person name="Guillou S."/>
            <person name="Cros-Aarteil S."/>
            <person name="Calhoun S."/>
            <person name="Haridas S."/>
            <person name="Kuo A."/>
            <person name="Mondo S."/>
            <person name="Pangilinan J."/>
            <person name="Riley R."/>
            <person name="LaButti K."/>
            <person name="Andreopoulos B."/>
            <person name="Lipzen A."/>
            <person name="Chen C."/>
            <person name="Yan M."/>
            <person name="Daum C."/>
            <person name="Ng V."/>
            <person name="Clum A."/>
            <person name="Steindorff A."/>
            <person name="Ohm R.A."/>
            <person name="Martin F."/>
            <person name="Silar P."/>
            <person name="Natvig D.O."/>
            <person name="Lalanne C."/>
            <person name="Gautier V."/>
            <person name="Ament-Velasquez S.L."/>
            <person name="Kruys A."/>
            <person name="Hutchinson M.I."/>
            <person name="Powell A.J."/>
            <person name="Barry K."/>
            <person name="Miller A.N."/>
            <person name="Grigoriev I.V."/>
            <person name="Debuchy R."/>
            <person name="Gladieux P."/>
            <person name="Hiltunen Thoren M."/>
            <person name="Johannesson H."/>
        </authorList>
    </citation>
    <scope>NUCLEOTIDE SEQUENCE</scope>
    <source>
        <strain evidence="1">CBS 560.94</strain>
    </source>
</reference>
<evidence type="ECO:0000313" key="1">
    <source>
        <dbReference type="EMBL" id="KAK3342421.1"/>
    </source>
</evidence>
<protein>
    <submittedName>
        <fullName evidence="1">Uncharacterized protein</fullName>
    </submittedName>
</protein>
<organism evidence="1 2">
    <name type="scientific">Neurospora tetraspora</name>
    <dbReference type="NCBI Taxonomy" id="94610"/>
    <lineage>
        <taxon>Eukaryota</taxon>
        <taxon>Fungi</taxon>
        <taxon>Dikarya</taxon>
        <taxon>Ascomycota</taxon>
        <taxon>Pezizomycotina</taxon>
        <taxon>Sordariomycetes</taxon>
        <taxon>Sordariomycetidae</taxon>
        <taxon>Sordariales</taxon>
        <taxon>Sordariaceae</taxon>
        <taxon>Neurospora</taxon>
    </lineage>
</organism>
<evidence type="ECO:0000313" key="2">
    <source>
        <dbReference type="Proteomes" id="UP001278500"/>
    </source>
</evidence>
<proteinExistence type="predicted"/>
<dbReference type="AlphaFoldDB" id="A0AAE0JCA3"/>
<reference evidence="1" key="2">
    <citation type="submission" date="2023-06" db="EMBL/GenBank/DDBJ databases">
        <authorList>
            <consortium name="Lawrence Berkeley National Laboratory"/>
            <person name="Haridas S."/>
            <person name="Hensen N."/>
            <person name="Bonometti L."/>
            <person name="Westerberg I."/>
            <person name="Brannstrom I.O."/>
            <person name="Guillou S."/>
            <person name="Cros-Aarteil S."/>
            <person name="Calhoun S."/>
            <person name="Kuo A."/>
            <person name="Mondo S."/>
            <person name="Pangilinan J."/>
            <person name="Riley R."/>
            <person name="Labutti K."/>
            <person name="Andreopoulos B."/>
            <person name="Lipzen A."/>
            <person name="Chen C."/>
            <person name="Yanf M."/>
            <person name="Daum C."/>
            <person name="Ng V."/>
            <person name="Clum A."/>
            <person name="Steindorff A."/>
            <person name="Ohm R."/>
            <person name="Martin F."/>
            <person name="Silar P."/>
            <person name="Natvig D."/>
            <person name="Lalanne C."/>
            <person name="Gautier V."/>
            <person name="Ament-Velasquez S.L."/>
            <person name="Kruys A."/>
            <person name="Hutchinson M.I."/>
            <person name="Powell A.J."/>
            <person name="Barry K."/>
            <person name="Miller A.N."/>
            <person name="Grigoriev I.V."/>
            <person name="Debuchy R."/>
            <person name="Gladieux P."/>
            <person name="Thoren M.H."/>
            <person name="Johannesson H."/>
        </authorList>
    </citation>
    <scope>NUCLEOTIDE SEQUENCE</scope>
    <source>
        <strain evidence="1">CBS 560.94</strain>
    </source>
</reference>
<keyword evidence="2" id="KW-1185">Reference proteome</keyword>
<name>A0AAE0JCA3_9PEZI</name>
<gene>
    <name evidence="1" type="ORF">B0H65DRAFT_575617</name>
</gene>
<dbReference type="GeneID" id="87867781"/>
<sequence>MDSVANCLLRLTPTSHSSPRFALTIWLFHLQHALAQLSDAPPAAKFLRRGHARVTVLGNYLYIDGGEISQLANPGGGPMKSTLSIDISRSWSAQTVEIKATPKGDHGPVALSDETIWTDPSSNAFHIFGGRAPNGVGKENITKDNGIWKFTADGKGGGAWALEKSSNIHLLQSIDLTDSAAFASTYGS</sequence>
<comment type="caution">
    <text evidence="1">The sequence shown here is derived from an EMBL/GenBank/DDBJ whole genome shotgun (WGS) entry which is preliminary data.</text>
</comment>
<dbReference type="EMBL" id="JAUEPP010000005">
    <property type="protein sequence ID" value="KAK3342421.1"/>
    <property type="molecule type" value="Genomic_DNA"/>
</dbReference>
<dbReference type="RefSeq" id="XP_062680214.1">
    <property type="nucleotide sequence ID" value="XM_062830627.1"/>
</dbReference>
<dbReference type="Proteomes" id="UP001278500">
    <property type="component" value="Unassembled WGS sequence"/>
</dbReference>
<accession>A0AAE0JCA3</accession>